<dbReference type="Proteomes" id="UP000307756">
    <property type="component" value="Unassembled WGS sequence"/>
</dbReference>
<dbReference type="GO" id="GO:0055085">
    <property type="term" value="P:transmembrane transport"/>
    <property type="evidence" value="ECO:0007669"/>
    <property type="project" value="InterPro"/>
</dbReference>
<evidence type="ECO:0000313" key="10">
    <source>
        <dbReference type="Proteomes" id="UP000307756"/>
    </source>
</evidence>
<dbReference type="EMBL" id="SWBM01000003">
    <property type="protein sequence ID" value="TKC16091.1"/>
    <property type="molecule type" value="Genomic_DNA"/>
</dbReference>
<feature type="transmembrane region" description="Helical" evidence="7">
    <location>
        <begin position="164"/>
        <end position="182"/>
    </location>
</feature>
<proteinExistence type="inferred from homology"/>
<evidence type="ECO:0000256" key="2">
    <source>
        <dbReference type="ARBA" id="ARBA00022448"/>
    </source>
</evidence>
<dbReference type="Gene3D" id="1.10.3720.10">
    <property type="entry name" value="MetI-like"/>
    <property type="match status" value="1"/>
</dbReference>
<organism evidence="9 10">
    <name type="scientific">Robertmurraya kyonggiensis</name>
    <dbReference type="NCBI Taxonomy" id="1037680"/>
    <lineage>
        <taxon>Bacteria</taxon>
        <taxon>Bacillati</taxon>
        <taxon>Bacillota</taxon>
        <taxon>Bacilli</taxon>
        <taxon>Bacillales</taxon>
        <taxon>Bacillaceae</taxon>
        <taxon>Robertmurraya</taxon>
    </lineage>
</organism>
<evidence type="ECO:0000256" key="1">
    <source>
        <dbReference type="ARBA" id="ARBA00004651"/>
    </source>
</evidence>
<dbReference type="GO" id="GO:0005886">
    <property type="term" value="C:plasma membrane"/>
    <property type="evidence" value="ECO:0007669"/>
    <property type="project" value="UniProtKB-SubCell"/>
</dbReference>
<sequence length="300" mass="35023">MGWDLLKSFLVFLLIVVGFIFILLLPREMVITHQGGLVFTADFPFTFDLFKEKVQAFIQHFQTEKGFGENKMGVPILEELQTFLQRDLHIIIPAFFLAIILGMMLGIIQFYFREKWVGKIQAFLSWIFSSIPDFFFYIGIQYVLIKLVVHGHLQMNLFGNEDWYSFLLPMVAVTLFPMLYMMKFTTTSLENEVGQDYLRTARSKGLQRLFILKHMLWNCWPSILNQTQFVMLYILSSLPIIEKLSSYQGAGYHLLDSIFKNEDVRSLAFMLPYLVFMFATVVLSKLVKHRLVPFKSGALR</sequence>
<dbReference type="PANTHER" id="PTHR30465:SF44">
    <property type="entry name" value="ABC-TYPE DIPEPTIDE_OLIGOPEPTIDE TRANSPORT SYSTEM, PERMEASE COMPONENT"/>
    <property type="match status" value="1"/>
</dbReference>
<feature type="transmembrane region" description="Helical" evidence="7">
    <location>
        <begin position="267"/>
        <end position="287"/>
    </location>
</feature>
<keyword evidence="10" id="KW-1185">Reference proteome</keyword>
<keyword evidence="6 7" id="KW-0472">Membrane</keyword>
<dbReference type="PANTHER" id="PTHR30465">
    <property type="entry name" value="INNER MEMBRANE ABC TRANSPORTER"/>
    <property type="match status" value="1"/>
</dbReference>
<accession>A0A4U1D1K8</accession>
<dbReference type="SUPFAM" id="SSF161098">
    <property type="entry name" value="MetI-like"/>
    <property type="match status" value="1"/>
</dbReference>
<keyword evidence="4 7" id="KW-0812">Transmembrane</keyword>
<comment type="similarity">
    <text evidence="7">Belongs to the binding-protein-dependent transport system permease family.</text>
</comment>
<evidence type="ECO:0000256" key="6">
    <source>
        <dbReference type="ARBA" id="ARBA00023136"/>
    </source>
</evidence>
<protein>
    <submittedName>
        <fullName evidence="9">ABC transporter permease subunit</fullName>
    </submittedName>
</protein>
<keyword evidence="5 7" id="KW-1133">Transmembrane helix</keyword>
<feature type="transmembrane region" description="Helical" evidence="7">
    <location>
        <begin position="90"/>
        <end position="111"/>
    </location>
</feature>
<dbReference type="InterPro" id="IPR035906">
    <property type="entry name" value="MetI-like_sf"/>
</dbReference>
<dbReference type="Pfam" id="PF00528">
    <property type="entry name" value="BPD_transp_1"/>
    <property type="match status" value="1"/>
</dbReference>
<feature type="transmembrane region" description="Helical" evidence="7">
    <location>
        <begin position="123"/>
        <end position="144"/>
    </location>
</feature>
<evidence type="ECO:0000256" key="3">
    <source>
        <dbReference type="ARBA" id="ARBA00022475"/>
    </source>
</evidence>
<feature type="transmembrane region" description="Helical" evidence="7">
    <location>
        <begin position="6"/>
        <end position="25"/>
    </location>
</feature>
<evidence type="ECO:0000256" key="7">
    <source>
        <dbReference type="RuleBase" id="RU363032"/>
    </source>
</evidence>
<comment type="caution">
    <text evidence="9">The sequence shown here is derived from an EMBL/GenBank/DDBJ whole genome shotgun (WGS) entry which is preliminary data.</text>
</comment>
<comment type="subcellular location">
    <subcellularLocation>
        <location evidence="1 7">Cell membrane</location>
        <topology evidence="1 7">Multi-pass membrane protein</topology>
    </subcellularLocation>
</comment>
<name>A0A4U1D1K8_9BACI</name>
<feature type="domain" description="ABC transmembrane type-1" evidence="8">
    <location>
        <begin position="84"/>
        <end position="287"/>
    </location>
</feature>
<dbReference type="OrthoDB" id="2551456at2"/>
<reference evidence="9 10" key="1">
    <citation type="journal article" date="2011" name="J. Microbiol.">
        <title>Bacillus kyonggiensis sp. nov., isolated from soil of a lettuce field.</title>
        <authorList>
            <person name="Dong K."/>
            <person name="Lee S."/>
        </authorList>
    </citation>
    <scope>NUCLEOTIDE SEQUENCE [LARGE SCALE GENOMIC DNA]</scope>
    <source>
        <strain evidence="9 10">NB22</strain>
    </source>
</reference>
<keyword evidence="3" id="KW-1003">Cell membrane</keyword>
<evidence type="ECO:0000259" key="8">
    <source>
        <dbReference type="PROSITE" id="PS50928"/>
    </source>
</evidence>
<dbReference type="AlphaFoldDB" id="A0A4U1D1K8"/>
<gene>
    <name evidence="9" type="ORF">FA727_14125</name>
</gene>
<evidence type="ECO:0000256" key="4">
    <source>
        <dbReference type="ARBA" id="ARBA00022692"/>
    </source>
</evidence>
<dbReference type="CDD" id="cd06261">
    <property type="entry name" value="TM_PBP2"/>
    <property type="match status" value="1"/>
</dbReference>
<evidence type="ECO:0000256" key="5">
    <source>
        <dbReference type="ARBA" id="ARBA00022989"/>
    </source>
</evidence>
<dbReference type="InterPro" id="IPR000515">
    <property type="entry name" value="MetI-like"/>
</dbReference>
<dbReference type="PROSITE" id="PS50928">
    <property type="entry name" value="ABC_TM1"/>
    <property type="match status" value="1"/>
</dbReference>
<evidence type="ECO:0000313" key="9">
    <source>
        <dbReference type="EMBL" id="TKC16091.1"/>
    </source>
</evidence>
<keyword evidence="2 7" id="KW-0813">Transport</keyword>
<dbReference type="RefSeq" id="WP_136831895.1">
    <property type="nucleotide sequence ID" value="NZ_SWBM01000003.1"/>
</dbReference>